<dbReference type="UniPathway" id="UPA00053">
    <property type="reaction ID" value="UER00087"/>
</dbReference>
<feature type="binding site" evidence="6">
    <location>
        <position position="114"/>
    </location>
    <ligand>
        <name>shikimate</name>
        <dbReference type="ChEBI" id="CHEBI:36208"/>
    </ligand>
</feature>
<comment type="catalytic activity">
    <reaction evidence="6">
        <text>shikimate + NADP(+) = 3-dehydroshikimate + NADPH + H(+)</text>
        <dbReference type="Rhea" id="RHEA:17737"/>
        <dbReference type="ChEBI" id="CHEBI:15378"/>
        <dbReference type="ChEBI" id="CHEBI:16630"/>
        <dbReference type="ChEBI" id="CHEBI:36208"/>
        <dbReference type="ChEBI" id="CHEBI:57783"/>
        <dbReference type="ChEBI" id="CHEBI:58349"/>
        <dbReference type="EC" id="1.1.1.25"/>
    </reaction>
</comment>
<comment type="caution">
    <text evidence="6">Lacks conserved residue(s) required for the propagation of feature annotation.</text>
</comment>
<evidence type="ECO:0000256" key="5">
    <source>
        <dbReference type="ARBA" id="ARBA00060613"/>
    </source>
</evidence>
<dbReference type="GO" id="GO:0009423">
    <property type="term" value="P:chorismate biosynthetic process"/>
    <property type="evidence" value="ECO:0007669"/>
    <property type="project" value="UniProtKB-UniRule"/>
</dbReference>
<protein>
    <recommendedName>
        <fullName evidence="6">Shikimate dehydrogenase (NADP(+))</fullName>
        <shortName evidence="6">SDH</shortName>
        <ecNumber evidence="6">1.1.1.25</ecNumber>
    </recommendedName>
</protein>
<proteinExistence type="inferred from homology"/>
<feature type="binding site" evidence="6">
    <location>
        <position position="230"/>
    </location>
    <ligand>
        <name>NADP(+)</name>
        <dbReference type="ChEBI" id="CHEBI:58349"/>
    </ligand>
</feature>
<accession>A0A6J4I087</accession>
<dbReference type="Pfam" id="PF08501">
    <property type="entry name" value="Shikimate_dh_N"/>
    <property type="match status" value="1"/>
</dbReference>
<dbReference type="GO" id="GO:0009073">
    <property type="term" value="P:aromatic amino acid family biosynthetic process"/>
    <property type="evidence" value="ECO:0007669"/>
    <property type="project" value="UniProtKB-KW"/>
</dbReference>
<dbReference type="CDD" id="cd01065">
    <property type="entry name" value="NAD_bind_Shikimate_DH"/>
    <property type="match status" value="1"/>
</dbReference>
<feature type="binding site" evidence="6">
    <location>
        <position position="99"/>
    </location>
    <ligand>
        <name>shikimate</name>
        <dbReference type="ChEBI" id="CHEBI:36208"/>
    </ligand>
</feature>
<feature type="binding site" evidence="6">
    <location>
        <position position="253"/>
    </location>
    <ligand>
        <name>NADP(+)</name>
        <dbReference type="ChEBI" id="CHEBI:58349"/>
    </ligand>
</feature>
<comment type="pathway">
    <text evidence="1 6">Metabolic intermediate biosynthesis; chorismate biosynthesis; chorismate from D-erythrose 4-phosphate and phosphoenolpyruvate: step 4/7.</text>
</comment>
<dbReference type="GO" id="GO:0005829">
    <property type="term" value="C:cytosol"/>
    <property type="evidence" value="ECO:0007669"/>
    <property type="project" value="TreeGrafter"/>
</dbReference>
<keyword evidence="4 6" id="KW-0057">Aromatic amino acid biosynthesis</keyword>
<evidence type="ECO:0000259" key="7">
    <source>
        <dbReference type="Pfam" id="PF08501"/>
    </source>
</evidence>
<evidence type="ECO:0000313" key="8">
    <source>
        <dbReference type="EMBL" id="CAA9236760.1"/>
    </source>
</evidence>
<feature type="active site" description="Proton acceptor" evidence="6">
    <location>
        <position position="78"/>
    </location>
</feature>
<organism evidence="8">
    <name type="scientific">uncultured Acetobacteraceae bacterium</name>
    <dbReference type="NCBI Taxonomy" id="169975"/>
    <lineage>
        <taxon>Bacteria</taxon>
        <taxon>Pseudomonadati</taxon>
        <taxon>Pseudomonadota</taxon>
        <taxon>Alphaproteobacteria</taxon>
        <taxon>Acetobacterales</taxon>
        <taxon>Acetobacteraceae</taxon>
        <taxon>environmental samples</taxon>
    </lineage>
</organism>
<feature type="binding site" evidence="6">
    <location>
        <position position="74"/>
    </location>
    <ligand>
        <name>shikimate</name>
        <dbReference type="ChEBI" id="CHEBI:36208"/>
    </ligand>
</feature>
<comment type="function">
    <text evidence="6">Involved in the biosynthesis of the chorismate, which leads to the biosynthesis of aromatic amino acids. Catalyzes the reversible NADPH linked reduction of 3-dehydroshikimate (DHSA) to yield shikimate (SA).</text>
</comment>
<dbReference type="PANTHER" id="PTHR21089:SF1">
    <property type="entry name" value="BIFUNCTIONAL 3-DEHYDROQUINATE DEHYDRATASE_SHIKIMATE DEHYDROGENASE, CHLOROPLASTIC"/>
    <property type="match status" value="1"/>
</dbReference>
<dbReference type="SUPFAM" id="SSF51735">
    <property type="entry name" value="NAD(P)-binding Rossmann-fold domains"/>
    <property type="match status" value="1"/>
</dbReference>
<feature type="domain" description="Shikimate dehydrogenase substrate binding N-terminal" evidence="7">
    <location>
        <begin position="14"/>
        <end position="101"/>
    </location>
</feature>
<comment type="similarity">
    <text evidence="6">Belongs to the shikimate dehydrogenase family.</text>
</comment>
<dbReference type="EMBL" id="CADCTG010000127">
    <property type="protein sequence ID" value="CAA9236760.1"/>
    <property type="molecule type" value="Genomic_DNA"/>
</dbReference>
<evidence type="ECO:0000256" key="4">
    <source>
        <dbReference type="ARBA" id="ARBA00023141"/>
    </source>
</evidence>
<dbReference type="InterPro" id="IPR046346">
    <property type="entry name" value="Aminoacid_DH-like_N_sf"/>
</dbReference>
<keyword evidence="6" id="KW-0521">NADP</keyword>
<dbReference type="HAMAP" id="MF_00222">
    <property type="entry name" value="Shikimate_DH_AroE"/>
    <property type="match status" value="1"/>
</dbReference>
<comment type="pathway">
    <text evidence="5">Aromatic compound metabolism; 3,4-dihydroxybenzoate biosynthesis; 3-dehydroquinate from D-quinate (NAD(+) route).</text>
</comment>
<dbReference type="PANTHER" id="PTHR21089">
    <property type="entry name" value="SHIKIMATE DEHYDROGENASE"/>
    <property type="match status" value="1"/>
</dbReference>
<dbReference type="SUPFAM" id="SSF53223">
    <property type="entry name" value="Aminoacid dehydrogenase-like, N-terminal domain"/>
    <property type="match status" value="1"/>
</dbReference>
<reference evidence="8" key="1">
    <citation type="submission" date="2020-02" db="EMBL/GenBank/DDBJ databases">
        <authorList>
            <person name="Meier V. D."/>
        </authorList>
    </citation>
    <scope>NUCLEOTIDE SEQUENCE</scope>
    <source>
        <strain evidence="8">AVDCRST_MAG08</strain>
    </source>
</reference>
<dbReference type="EC" id="1.1.1.25" evidence="6"/>
<evidence type="ECO:0000256" key="3">
    <source>
        <dbReference type="ARBA" id="ARBA00023002"/>
    </source>
</evidence>
<keyword evidence="2 6" id="KW-0028">Amino-acid biosynthesis</keyword>
<dbReference type="GO" id="GO:0008652">
    <property type="term" value="P:amino acid biosynthetic process"/>
    <property type="evidence" value="ECO:0007669"/>
    <property type="project" value="UniProtKB-KW"/>
</dbReference>
<keyword evidence="3 6" id="KW-0560">Oxidoreductase</keyword>
<sequence>MTTWDSRPALLAGLIGTGIGASLTPALHEREGAEQGLRHVYRLLDLESLRLGVEALPELLTAAERTGFAGVNVTHPCKQAVIPLLHGLSDDARALGAVNTVVLRDGRRTGHNTDLSGFAEGFKRGLPDAKRDRVVQVGAGGAGSAVAHALLAIGAGRLHVFDTDPSRAEALAIALRARFGEGRAAAGADLPGAMAEADGVVNCTPVGMAKYPGLPLPAALLRPAQWVAEIVYFPLETELLRTARALGCATLDGGGMAVFQAVGAFRLFTGLEPDAGRMLRHFGEMVAARGAAT</sequence>
<comment type="subunit">
    <text evidence="6">Homodimer.</text>
</comment>
<dbReference type="GO" id="GO:0019632">
    <property type="term" value="P:shikimate metabolic process"/>
    <property type="evidence" value="ECO:0007669"/>
    <property type="project" value="TreeGrafter"/>
</dbReference>
<name>A0A6J4I087_9PROT</name>
<dbReference type="NCBIfam" id="NF001319">
    <property type="entry name" value="PRK00258.3-3"/>
    <property type="match status" value="1"/>
</dbReference>
<evidence type="ECO:0000256" key="6">
    <source>
        <dbReference type="HAMAP-Rule" id="MF_00222"/>
    </source>
</evidence>
<feature type="binding site" evidence="6">
    <location>
        <position position="90"/>
    </location>
    <ligand>
        <name>NADP(+)</name>
        <dbReference type="ChEBI" id="CHEBI:58349"/>
    </ligand>
</feature>
<feature type="binding site" evidence="6">
    <location>
        <begin position="138"/>
        <end position="142"/>
    </location>
    <ligand>
        <name>NADP(+)</name>
        <dbReference type="ChEBI" id="CHEBI:58349"/>
    </ligand>
</feature>
<dbReference type="Gene3D" id="3.40.50.720">
    <property type="entry name" value="NAD(P)-binding Rossmann-like Domain"/>
    <property type="match status" value="1"/>
</dbReference>
<dbReference type="InterPro" id="IPR013708">
    <property type="entry name" value="Shikimate_DH-bd_N"/>
</dbReference>
<evidence type="ECO:0000256" key="1">
    <source>
        <dbReference type="ARBA" id="ARBA00004871"/>
    </source>
</evidence>
<feature type="binding site" evidence="6">
    <location>
        <begin position="22"/>
        <end position="24"/>
    </location>
    <ligand>
        <name>shikimate</name>
        <dbReference type="ChEBI" id="CHEBI:36208"/>
    </ligand>
</feature>
<gene>
    <name evidence="6" type="primary">aroE</name>
    <name evidence="8" type="ORF">AVDCRST_MAG08-1396</name>
</gene>
<feature type="binding site" evidence="6">
    <location>
        <position position="260"/>
    </location>
    <ligand>
        <name>shikimate</name>
        <dbReference type="ChEBI" id="CHEBI:36208"/>
    </ligand>
</feature>
<dbReference type="InterPro" id="IPR036291">
    <property type="entry name" value="NAD(P)-bd_dom_sf"/>
</dbReference>
<dbReference type="NCBIfam" id="NF009201">
    <property type="entry name" value="PRK12549.1"/>
    <property type="match status" value="1"/>
</dbReference>
<dbReference type="AlphaFoldDB" id="A0A6J4I087"/>
<dbReference type="Gene3D" id="3.40.50.10860">
    <property type="entry name" value="Leucine Dehydrogenase, chain A, domain 1"/>
    <property type="match status" value="1"/>
</dbReference>
<dbReference type="InterPro" id="IPR022893">
    <property type="entry name" value="Shikimate_DH_fam"/>
</dbReference>
<evidence type="ECO:0000256" key="2">
    <source>
        <dbReference type="ARBA" id="ARBA00022605"/>
    </source>
</evidence>
<dbReference type="FunFam" id="3.40.50.720:FF:000086">
    <property type="entry name" value="Quinate/shikimate dehydrogenase"/>
    <property type="match status" value="1"/>
</dbReference>
<feature type="binding site" evidence="6">
    <location>
        <position position="232"/>
    </location>
    <ligand>
        <name>shikimate</name>
        <dbReference type="ChEBI" id="CHEBI:36208"/>
    </ligand>
</feature>
<dbReference type="GO" id="GO:0050661">
    <property type="term" value="F:NADP binding"/>
    <property type="evidence" value="ECO:0007669"/>
    <property type="project" value="TreeGrafter"/>
</dbReference>
<dbReference type="GO" id="GO:0004764">
    <property type="term" value="F:shikimate 3-dehydrogenase (NADP+) activity"/>
    <property type="evidence" value="ECO:0007669"/>
    <property type="project" value="UniProtKB-UniRule"/>
</dbReference>